<dbReference type="WBParaSite" id="MBELARI_LOCUS13176">
    <property type="protein sequence ID" value="MBELARI_LOCUS13176"/>
    <property type="gene ID" value="MBELARI_LOCUS13176"/>
</dbReference>
<sequence>MKQNNSEIKNIQVIQLKNIPVNTNWTGVTVLCQANYNGQPVDSSPAVVDVKFLRQPHVVDSNGNHLCNCRIMETGTFSACGLGVSNGSEKEAAVPHTQRNGLLIEWEEL</sequence>
<evidence type="ECO:0000313" key="2">
    <source>
        <dbReference type="WBParaSite" id="MBELARI_LOCUS13176"/>
    </source>
</evidence>
<evidence type="ECO:0000313" key="1">
    <source>
        <dbReference type="Proteomes" id="UP000887575"/>
    </source>
</evidence>
<keyword evidence="1" id="KW-1185">Reference proteome</keyword>
<dbReference type="AlphaFoldDB" id="A0AAF3J334"/>
<accession>A0AAF3J334</accession>
<dbReference type="Proteomes" id="UP000887575">
    <property type="component" value="Unassembled WGS sequence"/>
</dbReference>
<proteinExistence type="predicted"/>
<reference evidence="2" key="1">
    <citation type="submission" date="2024-02" db="UniProtKB">
        <authorList>
            <consortium name="WormBaseParasite"/>
        </authorList>
    </citation>
    <scope>IDENTIFICATION</scope>
</reference>
<name>A0AAF3J334_9BILA</name>
<protein>
    <submittedName>
        <fullName evidence="2">Uncharacterized protein</fullName>
    </submittedName>
</protein>
<organism evidence="1 2">
    <name type="scientific">Mesorhabditis belari</name>
    <dbReference type="NCBI Taxonomy" id="2138241"/>
    <lineage>
        <taxon>Eukaryota</taxon>
        <taxon>Metazoa</taxon>
        <taxon>Ecdysozoa</taxon>
        <taxon>Nematoda</taxon>
        <taxon>Chromadorea</taxon>
        <taxon>Rhabditida</taxon>
        <taxon>Rhabditina</taxon>
        <taxon>Rhabditomorpha</taxon>
        <taxon>Rhabditoidea</taxon>
        <taxon>Rhabditidae</taxon>
        <taxon>Mesorhabditinae</taxon>
        <taxon>Mesorhabditis</taxon>
    </lineage>
</organism>